<dbReference type="EMBL" id="CATOUU010001022">
    <property type="protein sequence ID" value="CAI9967366.1"/>
    <property type="molecule type" value="Genomic_DNA"/>
</dbReference>
<evidence type="ECO:0000313" key="2">
    <source>
        <dbReference type="EMBL" id="CAL6099186.1"/>
    </source>
</evidence>
<comment type="caution">
    <text evidence="1">The sequence shown here is derived from an EMBL/GenBank/DDBJ whole genome shotgun (WGS) entry which is preliminary data.</text>
</comment>
<accession>A0AA86QWI0</accession>
<sequence>MKYRTPKIPSRLSRILTSSETLSSITPMYSMKRQMPHVQLQLQSSFRASESESELVDDGLAEVKLSIQDNIKTTQLQIQRVGNVGRYCDTQLENIRILFRNQMNIIHYLVDEILVLK</sequence>
<protein>
    <submittedName>
        <fullName evidence="2">Hypothetical_protein</fullName>
    </submittedName>
</protein>
<proteinExistence type="predicted"/>
<dbReference type="AlphaFoldDB" id="A0AA86QWI0"/>
<dbReference type="Proteomes" id="UP001642409">
    <property type="component" value="Unassembled WGS sequence"/>
</dbReference>
<reference evidence="1" key="1">
    <citation type="submission" date="2023-06" db="EMBL/GenBank/DDBJ databases">
        <authorList>
            <person name="Kurt Z."/>
        </authorList>
    </citation>
    <scope>NUCLEOTIDE SEQUENCE</scope>
</reference>
<reference evidence="2 3" key="2">
    <citation type="submission" date="2024-07" db="EMBL/GenBank/DDBJ databases">
        <authorList>
            <person name="Akdeniz Z."/>
        </authorList>
    </citation>
    <scope>NUCLEOTIDE SEQUENCE [LARGE SCALE GENOMIC DNA]</scope>
</reference>
<evidence type="ECO:0000313" key="3">
    <source>
        <dbReference type="Proteomes" id="UP001642409"/>
    </source>
</evidence>
<name>A0AA86QWI0_9EUKA</name>
<evidence type="ECO:0000313" key="1">
    <source>
        <dbReference type="EMBL" id="CAI9967366.1"/>
    </source>
</evidence>
<gene>
    <name evidence="1" type="ORF">HINF_LOCUS55011</name>
    <name evidence="2" type="ORF">HINF_LOCUS69961</name>
</gene>
<dbReference type="EMBL" id="CAXDID020000517">
    <property type="protein sequence ID" value="CAL6099186.1"/>
    <property type="molecule type" value="Genomic_DNA"/>
</dbReference>
<keyword evidence="3" id="KW-1185">Reference proteome</keyword>
<organism evidence="1">
    <name type="scientific">Hexamita inflata</name>
    <dbReference type="NCBI Taxonomy" id="28002"/>
    <lineage>
        <taxon>Eukaryota</taxon>
        <taxon>Metamonada</taxon>
        <taxon>Diplomonadida</taxon>
        <taxon>Hexamitidae</taxon>
        <taxon>Hexamitinae</taxon>
        <taxon>Hexamita</taxon>
    </lineage>
</organism>